<accession>A0ABP5TX07</accession>
<proteinExistence type="predicted"/>
<evidence type="ECO:0008006" key="3">
    <source>
        <dbReference type="Google" id="ProtNLM"/>
    </source>
</evidence>
<organism evidence="1 2">
    <name type="scientific">Dactylosporangium salmoneum</name>
    <dbReference type="NCBI Taxonomy" id="53361"/>
    <lineage>
        <taxon>Bacteria</taxon>
        <taxon>Bacillati</taxon>
        <taxon>Actinomycetota</taxon>
        <taxon>Actinomycetes</taxon>
        <taxon>Micromonosporales</taxon>
        <taxon>Micromonosporaceae</taxon>
        <taxon>Dactylosporangium</taxon>
    </lineage>
</organism>
<dbReference type="Proteomes" id="UP001501444">
    <property type="component" value="Unassembled WGS sequence"/>
</dbReference>
<evidence type="ECO:0000313" key="2">
    <source>
        <dbReference type="Proteomes" id="UP001501444"/>
    </source>
</evidence>
<keyword evidence="2" id="KW-1185">Reference proteome</keyword>
<protein>
    <recommendedName>
        <fullName evidence="3">Chitinase</fullName>
    </recommendedName>
</protein>
<reference evidence="2" key="1">
    <citation type="journal article" date="2019" name="Int. J. Syst. Evol. Microbiol.">
        <title>The Global Catalogue of Microorganisms (GCM) 10K type strain sequencing project: providing services to taxonomists for standard genome sequencing and annotation.</title>
        <authorList>
            <consortium name="The Broad Institute Genomics Platform"/>
            <consortium name="The Broad Institute Genome Sequencing Center for Infectious Disease"/>
            <person name="Wu L."/>
            <person name="Ma J."/>
        </authorList>
    </citation>
    <scope>NUCLEOTIDE SEQUENCE [LARGE SCALE GENOMIC DNA]</scope>
    <source>
        <strain evidence="2">JCM 3272</strain>
    </source>
</reference>
<dbReference type="EMBL" id="BAAARV010000050">
    <property type="protein sequence ID" value="GAA2361099.1"/>
    <property type="molecule type" value="Genomic_DNA"/>
</dbReference>
<name>A0ABP5TX07_9ACTN</name>
<sequence>MQPWRCADSPTMRLTRILVVAVTVAATVAIAPQAALATPPGTGWSGSWKYTGGTSI</sequence>
<comment type="caution">
    <text evidence="1">The sequence shown here is derived from an EMBL/GenBank/DDBJ whole genome shotgun (WGS) entry which is preliminary data.</text>
</comment>
<gene>
    <name evidence="1" type="ORF">GCM10010170_056330</name>
</gene>
<evidence type="ECO:0000313" key="1">
    <source>
        <dbReference type="EMBL" id="GAA2361099.1"/>
    </source>
</evidence>